<sequence length="288" mass="32388">MLDRIGPPGWLFYIDEQGELICTNPWVFERNGAENIIRAFTHSVKCRCGSSRPRTTRFARSVFEGVSRSGQKPAYQTINSKAAGRLLAAGGVYNNNVDAFRETAERLGGDALKGYEQVLNEQTAGAVMAAASMLLVKRPANFEELDQLTSYIGKLRGNSILISHVEVTPVLYIKRATDETFMLRKEFASIVRKAFLKKIANSEMAVNTFTPDMIKRMRAGRTPSGWQVHHKLPLDDSGSNNFDNLILMKNDPYHKAFTNYQFMMTRTMKTGDSKIIPWVIPHGSIYPE</sequence>
<keyword evidence="2" id="KW-0378">Hydrolase</keyword>
<keyword evidence="2" id="KW-0255">Endonuclease</keyword>
<dbReference type="InterPro" id="IPR003615">
    <property type="entry name" value="HNH_nuc"/>
</dbReference>
<keyword evidence="3" id="KW-1185">Reference proteome</keyword>
<dbReference type="CDD" id="cd00085">
    <property type="entry name" value="HNHc"/>
    <property type="match status" value="1"/>
</dbReference>
<evidence type="ECO:0000259" key="1">
    <source>
        <dbReference type="Pfam" id="PF26362"/>
    </source>
</evidence>
<dbReference type="RefSeq" id="WP_349950769.1">
    <property type="nucleotide sequence ID" value="NZ_JBEHGX010000001.1"/>
</dbReference>
<dbReference type="PANTHER" id="PTHR34319:SF7">
    <property type="entry name" value="HNH ENDONUCLEASE DOMAIN-CONTAINING PROTEIN"/>
    <property type="match status" value="1"/>
</dbReference>
<comment type="caution">
    <text evidence="2">The sequence shown here is derived from an EMBL/GenBank/DDBJ whole genome shotgun (WGS) entry which is preliminary data.</text>
</comment>
<evidence type="ECO:0000313" key="3">
    <source>
        <dbReference type="Proteomes" id="UP001447374"/>
    </source>
</evidence>
<dbReference type="GO" id="GO:0004519">
    <property type="term" value="F:endonuclease activity"/>
    <property type="evidence" value="ECO:0007669"/>
    <property type="project" value="UniProtKB-KW"/>
</dbReference>
<dbReference type="SUPFAM" id="SSF54060">
    <property type="entry name" value="His-Me finger endonucleases"/>
    <property type="match status" value="1"/>
</dbReference>
<dbReference type="Pfam" id="PF26362">
    <property type="entry name" value="DUF8093"/>
    <property type="match status" value="1"/>
</dbReference>
<reference evidence="2 3" key="1">
    <citation type="submission" date="2024-06" db="EMBL/GenBank/DDBJ databases">
        <title>Fanconibacter daqui strain Q02 whole shotgun sequencing project.</title>
        <authorList>
            <person name="Rodrigues J.W.A."/>
            <person name="Viana L.C."/>
            <person name="Vieira E.C."/>
            <person name="Souza F.O.L."/>
            <person name="Alegria O.C."/>
            <person name="Patroca S."/>
            <person name="Cruz A.C.R."/>
            <person name="Nunes A.R.C."/>
        </authorList>
    </citation>
    <scope>NUCLEOTIDE SEQUENCE [LARGE SCALE GENOMIC DNA]</scope>
    <source>
        <strain evidence="2 3">Q02</strain>
    </source>
</reference>
<dbReference type="InterPro" id="IPR058406">
    <property type="entry name" value="DUF8093"/>
</dbReference>
<organism evidence="2 3">
    <name type="scientific">Franconibacter daqui</name>
    <dbReference type="NCBI Taxonomy" id="2047724"/>
    <lineage>
        <taxon>Bacteria</taxon>
        <taxon>Pseudomonadati</taxon>
        <taxon>Pseudomonadota</taxon>
        <taxon>Gammaproteobacteria</taxon>
        <taxon>Enterobacterales</taxon>
        <taxon>Enterobacteriaceae</taxon>
        <taxon>Franconibacter</taxon>
    </lineage>
</organism>
<dbReference type="InterPro" id="IPR044925">
    <property type="entry name" value="His-Me_finger_sf"/>
</dbReference>
<proteinExistence type="predicted"/>
<keyword evidence="2" id="KW-0540">Nuclease</keyword>
<dbReference type="InterPro" id="IPR052947">
    <property type="entry name" value="T6SS_Hcp1_domain"/>
</dbReference>
<protein>
    <submittedName>
        <fullName evidence="2">HNH endonuclease signature motif containing protein</fullName>
    </submittedName>
</protein>
<dbReference type="Proteomes" id="UP001447374">
    <property type="component" value="Unassembled WGS sequence"/>
</dbReference>
<accession>A0ABV1PIX3</accession>
<evidence type="ECO:0000313" key="2">
    <source>
        <dbReference type="EMBL" id="MER0124747.1"/>
    </source>
</evidence>
<gene>
    <name evidence="2" type="ORF">ABQG75_03160</name>
</gene>
<dbReference type="EMBL" id="JBEHGX010000001">
    <property type="protein sequence ID" value="MER0124747.1"/>
    <property type="molecule type" value="Genomic_DNA"/>
</dbReference>
<name>A0ABV1PIX3_9ENTR</name>
<feature type="domain" description="DUF8093" evidence="1">
    <location>
        <begin position="8"/>
        <end position="56"/>
    </location>
</feature>
<dbReference type="PANTHER" id="PTHR34319">
    <property type="entry name" value="MAJOR EXPORTED PROTEIN"/>
    <property type="match status" value="1"/>
</dbReference>